<reference evidence="2" key="1">
    <citation type="journal article" date="2020" name="Stud. Mycol.">
        <title>101 Dothideomycetes genomes: a test case for predicting lifestyles and emergence of pathogens.</title>
        <authorList>
            <person name="Haridas S."/>
            <person name="Albert R."/>
            <person name="Binder M."/>
            <person name="Bloem J."/>
            <person name="Labutti K."/>
            <person name="Salamov A."/>
            <person name="Andreopoulos B."/>
            <person name="Baker S."/>
            <person name="Barry K."/>
            <person name="Bills G."/>
            <person name="Bluhm B."/>
            <person name="Cannon C."/>
            <person name="Castanera R."/>
            <person name="Culley D."/>
            <person name="Daum C."/>
            <person name="Ezra D."/>
            <person name="Gonzalez J."/>
            <person name="Henrissat B."/>
            <person name="Kuo A."/>
            <person name="Liang C."/>
            <person name="Lipzen A."/>
            <person name="Lutzoni F."/>
            <person name="Magnuson J."/>
            <person name="Mondo S."/>
            <person name="Nolan M."/>
            <person name="Ohm R."/>
            <person name="Pangilinan J."/>
            <person name="Park H.-J."/>
            <person name="Ramirez L."/>
            <person name="Alfaro M."/>
            <person name="Sun H."/>
            <person name="Tritt A."/>
            <person name="Yoshinaga Y."/>
            <person name="Zwiers L.-H."/>
            <person name="Turgeon B."/>
            <person name="Goodwin S."/>
            <person name="Spatafora J."/>
            <person name="Crous P."/>
            <person name="Grigoriev I."/>
        </authorList>
    </citation>
    <scope>NUCLEOTIDE SEQUENCE</scope>
    <source>
        <strain evidence="2">CBS 123094</strain>
    </source>
</reference>
<sequence length="112" mass="12618">MPLGYRYCQASNTPLSVACSRTRGMVGRFPCKKDSRNETDYCQDDAKSSNDYRGIAWWNGAGLLSLISSEKFLLERRSIYCLEPQGDQTETHTQWLQKAAARSHLGSRDAHG</sequence>
<dbReference type="AlphaFoldDB" id="A0A6A5WX89"/>
<dbReference type="PROSITE" id="PS51257">
    <property type="entry name" value="PROKAR_LIPOPROTEIN"/>
    <property type="match status" value="1"/>
</dbReference>
<keyword evidence="3" id="KW-1185">Reference proteome</keyword>
<protein>
    <submittedName>
        <fullName evidence="2">Uncharacterized protein</fullName>
    </submittedName>
</protein>
<evidence type="ECO:0000256" key="1">
    <source>
        <dbReference type="SAM" id="MobiDB-lite"/>
    </source>
</evidence>
<dbReference type="Proteomes" id="UP000799779">
    <property type="component" value="Unassembled WGS sequence"/>
</dbReference>
<dbReference type="EMBL" id="ML977560">
    <property type="protein sequence ID" value="KAF2006197.1"/>
    <property type="molecule type" value="Genomic_DNA"/>
</dbReference>
<feature type="region of interest" description="Disordered" evidence="1">
    <location>
        <begin position="92"/>
        <end position="112"/>
    </location>
</feature>
<evidence type="ECO:0000313" key="3">
    <source>
        <dbReference type="Proteomes" id="UP000799779"/>
    </source>
</evidence>
<proteinExistence type="predicted"/>
<evidence type="ECO:0000313" key="2">
    <source>
        <dbReference type="EMBL" id="KAF2006197.1"/>
    </source>
</evidence>
<gene>
    <name evidence="2" type="ORF">P154DRAFT_255017</name>
</gene>
<accession>A0A6A5WX89</accession>
<name>A0A6A5WX89_9PLEO</name>
<organism evidence="2 3">
    <name type="scientific">Amniculicola lignicola CBS 123094</name>
    <dbReference type="NCBI Taxonomy" id="1392246"/>
    <lineage>
        <taxon>Eukaryota</taxon>
        <taxon>Fungi</taxon>
        <taxon>Dikarya</taxon>
        <taxon>Ascomycota</taxon>
        <taxon>Pezizomycotina</taxon>
        <taxon>Dothideomycetes</taxon>
        <taxon>Pleosporomycetidae</taxon>
        <taxon>Pleosporales</taxon>
        <taxon>Amniculicolaceae</taxon>
        <taxon>Amniculicola</taxon>
    </lineage>
</organism>